<evidence type="ECO:0000256" key="1">
    <source>
        <dbReference type="ARBA" id="ARBA00022679"/>
    </source>
</evidence>
<keyword evidence="1 2" id="KW-0808">Transferase</keyword>
<dbReference type="PANTHER" id="PTHR31642:SF310">
    <property type="entry name" value="FATTY ALCOHOL:CAFFEOYL-COA ACYLTRANSFERASE"/>
    <property type="match status" value="1"/>
</dbReference>
<dbReference type="GO" id="GO:0016747">
    <property type="term" value="F:acyltransferase activity, transferring groups other than amino-acyl groups"/>
    <property type="evidence" value="ECO:0007669"/>
    <property type="project" value="TreeGrafter"/>
</dbReference>
<dbReference type="SMR" id="A0A0J6VAK7"/>
<dbReference type="RefSeq" id="WP_048474028.1">
    <property type="nucleotide sequence ID" value="NZ_JYNL01000069.1"/>
</dbReference>
<keyword evidence="3" id="KW-1185">Reference proteome</keyword>
<dbReference type="InterPro" id="IPR023213">
    <property type="entry name" value="CAT-like_dom_sf"/>
</dbReference>
<gene>
    <name evidence="2" type="ORF">MCHLDSM_07198</name>
</gene>
<proteinExistence type="predicted"/>
<dbReference type="SUPFAM" id="SSF52777">
    <property type="entry name" value="CoA-dependent acyltransferases"/>
    <property type="match status" value="1"/>
</dbReference>
<dbReference type="PATRIC" id="fig|37916.4.peg.7212"/>
<dbReference type="Pfam" id="PF02458">
    <property type="entry name" value="Transferase"/>
    <property type="match status" value="1"/>
</dbReference>
<dbReference type="Gene3D" id="3.30.559.10">
    <property type="entry name" value="Chloramphenicol acetyltransferase-like domain"/>
    <property type="match status" value="2"/>
</dbReference>
<dbReference type="EMBL" id="JYNL01000069">
    <property type="protein sequence ID" value="KMO67940.1"/>
    <property type="molecule type" value="Genomic_DNA"/>
</dbReference>
<comment type="caution">
    <text evidence="2">The sequence shown here is derived from an EMBL/GenBank/DDBJ whole genome shotgun (WGS) entry which is preliminary data.</text>
</comment>
<organism evidence="2 3">
    <name type="scientific">Mycolicibacterium chlorophenolicum</name>
    <dbReference type="NCBI Taxonomy" id="37916"/>
    <lineage>
        <taxon>Bacteria</taxon>
        <taxon>Bacillati</taxon>
        <taxon>Actinomycetota</taxon>
        <taxon>Actinomycetes</taxon>
        <taxon>Mycobacteriales</taxon>
        <taxon>Mycobacteriaceae</taxon>
        <taxon>Mycolicibacterium</taxon>
    </lineage>
</organism>
<name>A0A0J6VAK7_9MYCO</name>
<dbReference type="InterPro" id="IPR050317">
    <property type="entry name" value="Plant_Fungal_Acyltransferase"/>
</dbReference>
<accession>A0A0J6VAK7</accession>
<protein>
    <submittedName>
        <fullName evidence="2">Transferase family protein</fullName>
    </submittedName>
</protein>
<evidence type="ECO:0000313" key="2">
    <source>
        <dbReference type="EMBL" id="KMO67940.1"/>
    </source>
</evidence>
<dbReference type="Proteomes" id="UP000036513">
    <property type="component" value="Unassembled WGS sequence"/>
</dbReference>
<dbReference type="AlphaFoldDB" id="A0A0J6VAK7"/>
<dbReference type="PANTHER" id="PTHR31642">
    <property type="entry name" value="TRICHOTHECENE 3-O-ACETYLTRANSFERASE"/>
    <property type="match status" value="1"/>
</dbReference>
<reference evidence="2 3" key="1">
    <citation type="journal article" date="2015" name="Genome Biol. Evol.">
        <title>Characterization of Three Mycobacterium spp. with Potential Use in Bioremediation by Genome Sequencing and Comparative Genomics.</title>
        <authorList>
            <person name="Das S."/>
            <person name="Pettersson B.M."/>
            <person name="Behra P.R."/>
            <person name="Ramesh M."/>
            <person name="Dasgupta S."/>
            <person name="Bhattacharya A."/>
            <person name="Kirsebom L.A."/>
        </authorList>
    </citation>
    <scope>NUCLEOTIDE SEQUENCE [LARGE SCALE GENOMIC DNA]</scope>
    <source>
        <strain evidence="2 3">DSM 43826</strain>
    </source>
</reference>
<dbReference type="STRING" id="37916.MCHLDSM_07198"/>
<sequence length="435" mass="47165">MATHLIRPQSVRPLDIRCSVADVIVANLAVHVVFFFEKRLETSALRDSLARALTGVPIFAGRLRWAGGGLRIRCTGQGVPFSEASTGVTIGEAVRSVAADRGVCLVDPVNAVAARWGWGPLCTVRVTHLAGGATAIGMSWHHSVGDLQTMMFLMNAWAAAEAAEPITAPLIVEDRAAHLAEYLPADTAREPGVRHLSLGEFARSAVYLVKDARRQRTLGLYFGDEEMGRMRDAYGSRIRLSDNDIVCAHVAEALMRSDPTVLRRRLAIAVNVRRRCGLDPLLAGNILTTLSVELRSGEAASEIAERIRHHVDRFGQEHCDLRGNQRILDSSRGSQAARCVSTAFEPAHWNPLLSNWSGFGLYGIRLGDAHPCFCTAVLRPPVAGLGAVLEGAGGRGLMVQMSLPPNDFAAFQRVTADGDLHRFRRTGDQIPAVHV</sequence>
<evidence type="ECO:0000313" key="3">
    <source>
        <dbReference type="Proteomes" id="UP000036513"/>
    </source>
</evidence>